<comment type="caution">
    <text evidence="4">The sequence shown here is derived from an EMBL/GenBank/DDBJ whole genome shotgun (WGS) entry which is preliminary data.</text>
</comment>
<organism evidence="4 5">
    <name type="scientific">Marinovum algicola</name>
    <dbReference type="NCBI Taxonomy" id="42444"/>
    <lineage>
        <taxon>Bacteria</taxon>
        <taxon>Pseudomonadati</taxon>
        <taxon>Pseudomonadota</taxon>
        <taxon>Alphaproteobacteria</taxon>
        <taxon>Rhodobacterales</taxon>
        <taxon>Roseobacteraceae</taxon>
        <taxon>Marinovum</taxon>
    </lineage>
</organism>
<dbReference type="Pfam" id="PF02113">
    <property type="entry name" value="Peptidase_S13"/>
    <property type="match status" value="1"/>
</dbReference>
<dbReference type="SUPFAM" id="SSF56601">
    <property type="entry name" value="beta-lactamase/transpeptidase-like"/>
    <property type="match status" value="1"/>
</dbReference>
<accession>A0A975ZN99</accession>
<dbReference type="GeneID" id="80818233"/>
<dbReference type="Gene3D" id="3.40.710.10">
    <property type="entry name" value="DD-peptidase/beta-lactamase superfamily"/>
    <property type="match status" value="1"/>
</dbReference>
<dbReference type="InterPro" id="IPR006311">
    <property type="entry name" value="TAT_signal"/>
</dbReference>
<dbReference type="PRINTS" id="PR00922">
    <property type="entry name" value="DADACBPTASE3"/>
</dbReference>
<feature type="signal peptide" evidence="3">
    <location>
        <begin position="1"/>
        <end position="24"/>
    </location>
</feature>
<dbReference type="PROSITE" id="PS51318">
    <property type="entry name" value="TAT"/>
    <property type="match status" value="1"/>
</dbReference>
<dbReference type="NCBIfam" id="TIGR00666">
    <property type="entry name" value="PBP4"/>
    <property type="match status" value="1"/>
</dbReference>
<evidence type="ECO:0000313" key="5">
    <source>
        <dbReference type="Proteomes" id="UP000182932"/>
    </source>
</evidence>
<dbReference type="InterPro" id="IPR000667">
    <property type="entry name" value="Peptidase_S13"/>
</dbReference>
<evidence type="ECO:0000256" key="1">
    <source>
        <dbReference type="ARBA" id="ARBA00006096"/>
    </source>
</evidence>
<sequence>MTKAFSRRMFLGAALGFVATAAQASPPSRSLRPVARPGSTKPIVKTFPSAEQLVREAKISGQVGYAVMDVGTGQMQEEGQADVGLPPASVAKAVTALYALDALGEEHRFATTVHANGTVSDGVLSGDLILAGGGDPTLGTDELADLAAALEAAGIREVTGDFLVWGGYLPFADRIDVEQPAHVAYSPAISGLNLNFNRVYFQWVRAGDGYEVSMDARSGRHRPDVAVARMSVEDRSTPVYTYVDEDGIDTWTVARGALGKEGARWLPVRKPEIYAGEVFQILARSHGIVLKAPKVTRDAPEGAALAEVTSAPLTEILRDMLEYSTNLTAEVVGLAATKALGVEADGLVASAQAMTQWLRDEYGVSPDVSLVDHSGLGGQSRMTAADMVLTLRAARTAGPLRSLLKPIPLRNEKRQIIDDHPVEVDAKTGTLNFVSALAGYSTAIDGSELAFAIFTADTERRDALTMAQRERPEGGRAWIARSRKLQQRLLQRWGQAFVNS</sequence>
<dbReference type="PANTHER" id="PTHR30023:SF0">
    <property type="entry name" value="PENICILLIN-SENSITIVE CARBOXYPEPTIDASE A"/>
    <property type="match status" value="1"/>
</dbReference>
<keyword evidence="4" id="KW-0645">Protease</keyword>
<evidence type="ECO:0000256" key="2">
    <source>
        <dbReference type="ARBA" id="ARBA00022801"/>
    </source>
</evidence>
<name>A0A975ZN99_9RHOB</name>
<dbReference type="PANTHER" id="PTHR30023">
    <property type="entry name" value="D-ALANYL-D-ALANINE CARBOXYPEPTIDASE"/>
    <property type="match status" value="1"/>
</dbReference>
<dbReference type="GO" id="GO:0004185">
    <property type="term" value="F:serine-type carboxypeptidase activity"/>
    <property type="evidence" value="ECO:0007669"/>
    <property type="project" value="InterPro"/>
</dbReference>
<evidence type="ECO:0000313" key="4">
    <source>
        <dbReference type="EMBL" id="SEJ41435.1"/>
    </source>
</evidence>
<feature type="chain" id="PRO_5037961553" evidence="3">
    <location>
        <begin position="25"/>
        <end position="500"/>
    </location>
</feature>
<dbReference type="EMBL" id="FNYY01000005">
    <property type="protein sequence ID" value="SEJ41435.1"/>
    <property type="molecule type" value="Genomic_DNA"/>
</dbReference>
<keyword evidence="5" id="KW-1185">Reference proteome</keyword>
<dbReference type="GO" id="GO:0000270">
    <property type="term" value="P:peptidoglycan metabolic process"/>
    <property type="evidence" value="ECO:0007669"/>
    <property type="project" value="TreeGrafter"/>
</dbReference>
<dbReference type="GO" id="GO:0006508">
    <property type="term" value="P:proteolysis"/>
    <property type="evidence" value="ECO:0007669"/>
    <property type="project" value="InterPro"/>
</dbReference>
<keyword evidence="3" id="KW-0732">Signal</keyword>
<dbReference type="RefSeq" id="WP_074836401.1">
    <property type="nucleotide sequence ID" value="NZ_FNYY01000005.1"/>
</dbReference>
<dbReference type="AlphaFoldDB" id="A0A975ZN99"/>
<dbReference type="Proteomes" id="UP000182932">
    <property type="component" value="Unassembled WGS sequence"/>
</dbReference>
<evidence type="ECO:0000256" key="3">
    <source>
        <dbReference type="SAM" id="SignalP"/>
    </source>
</evidence>
<dbReference type="Gene3D" id="3.50.80.20">
    <property type="entry name" value="D-Ala-D-Ala carboxypeptidase C, peptidase S13"/>
    <property type="match status" value="1"/>
</dbReference>
<keyword evidence="4" id="KW-0121">Carboxypeptidase</keyword>
<gene>
    <name evidence="4" type="ORF">SAMN04487940_105269</name>
</gene>
<keyword evidence="2" id="KW-0378">Hydrolase</keyword>
<reference evidence="4 5" key="1">
    <citation type="submission" date="2016-10" db="EMBL/GenBank/DDBJ databases">
        <authorList>
            <person name="Varghese N."/>
            <person name="Submissions S."/>
        </authorList>
    </citation>
    <scope>NUCLEOTIDE SEQUENCE [LARGE SCALE GENOMIC DNA]</scope>
    <source>
        <strain evidence="4 5">FF3</strain>
    </source>
</reference>
<comment type="similarity">
    <text evidence="1">Belongs to the peptidase S13 family.</text>
</comment>
<dbReference type="InterPro" id="IPR012338">
    <property type="entry name" value="Beta-lactam/transpept-like"/>
</dbReference>
<protein>
    <submittedName>
        <fullName evidence="4">D-alanyl-D-alanine carboxypeptidase / D-alanyl-D-alanine-endopeptidase (Penicillin-binding protein 4)</fullName>
    </submittedName>
</protein>
<proteinExistence type="inferred from homology"/>